<dbReference type="GO" id="GO:0044718">
    <property type="term" value="P:siderophore transmembrane transport"/>
    <property type="evidence" value="ECO:0007669"/>
    <property type="project" value="TreeGrafter"/>
</dbReference>
<dbReference type="PANTHER" id="PTHR30069:SF28">
    <property type="entry name" value="TONB-DEPENDENT RECEPTOR YNCD-RELATED"/>
    <property type="match status" value="1"/>
</dbReference>
<dbReference type="SUPFAM" id="SSF56935">
    <property type="entry name" value="Porins"/>
    <property type="match status" value="1"/>
</dbReference>
<keyword evidence="14" id="KW-1185">Reference proteome</keyword>
<evidence type="ECO:0000256" key="10">
    <source>
        <dbReference type="SAM" id="SignalP"/>
    </source>
</evidence>
<evidence type="ECO:0000256" key="4">
    <source>
        <dbReference type="ARBA" id="ARBA00022692"/>
    </source>
</evidence>
<evidence type="ECO:0000256" key="3">
    <source>
        <dbReference type="ARBA" id="ARBA00022452"/>
    </source>
</evidence>
<dbReference type="AlphaFoldDB" id="A0A7D4Q2D7"/>
<sequence>MFKLRAVLLSLLIPCCAANAQQQGDKTIISDTIRTVVVRSYLFNQPYFNVPAPIGVLYPQQLKLQADNSLVPAMNTIPGVKMEERSPGSYRLSIRGSLLRSPFGVRDVKVYFDEIPLTDAGGNTYLNAIDVNSVKSLEVLKGPDGSLFGANSGGVLILRPISNSNTADSNYAKVGFNGGSYSALHQNAMVQALGANNQLNLSQAYQNYGGYRQHSNMHRDYFQLADKYSFSAKEQLKVLALYSNLNYQTPGGLTFAQMQADPQAARPATKTVPGAIDQQIRITTKVFLGGVVNEARLSDHLKNVTSLSTMHVDFANPFITNYEQRAEDTYSLRSYFELEGAHPGYAWATNLGVEWQRTNSTINNYDNNAGVKGNPQKLDKINSGQHFIFGRYTADIDGTLHLEAALSLNYYGYDFKNLYPLNQSGFTPRNFSPQLMPRVALSYSFTNNLMARASVSRGYSPPTTAEVRPTDNVINTGLQPQNGWNYETGIRLRNSAETMLLDASVFYYRVSNSIVRRLHPDETEYYINAGGTNQTGFELAFTDWLIRENKAHFVRGLQFNTAYTLSRYFFRDYADATTNYSGNPLTGVPRHVIVSSLQVKIPQNLYVFVQHNYTASIPLNDASNVFAPQYHLLQAKAGCTCNLTHKTKLDIYAGTDNLLNAQYSLGNDLNAVGSRYFNPSPLRNYYAGFSLMF</sequence>
<evidence type="ECO:0000259" key="11">
    <source>
        <dbReference type="Pfam" id="PF00593"/>
    </source>
</evidence>
<feature type="domain" description="TonB-dependent receptor plug" evidence="12">
    <location>
        <begin position="49"/>
        <end position="154"/>
    </location>
</feature>
<evidence type="ECO:0000256" key="8">
    <source>
        <dbReference type="PROSITE-ProRule" id="PRU01360"/>
    </source>
</evidence>
<evidence type="ECO:0000256" key="9">
    <source>
        <dbReference type="RuleBase" id="RU003357"/>
    </source>
</evidence>
<dbReference type="Gene3D" id="2.170.130.10">
    <property type="entry name" value="TonB-dependent receptor, plug domain"/>
    <property type="match status" value="1"/>
</dbReference>
<accession>A0A7D4Q2D7</accession>
<evidence type="ECO:0000256" key="5">
    <source>
        <dbReference type="ARBA" id="ARBA00023077"/>
    </source>
</evidence>
<dbReference type="PANTHER" id="PTHR30069">
    <property type="entry name" value="TONB-DEPENDENT OUTER MEMBRANE RECEPTOR"/>
    <property type="match status" value="1"/>
</dbReference>
<keyword evidence="10" id="KW-0732">Signal</keyword>
<keyword evidence="13" id="KW-0675">Receptor</keyword>
<keyword evidence="6 8" id="KW-0472">Membrane</keyword>
<dbReference type="Pfam" id="PF07715">
    <property type="entry name" value="Plug"/>
    <property type="match status" value="1"/>
</dbReference>
<dbReference type="Gene3D" id="2.40.170.20">
    <property type="entry name" value="TonB-dependent receptor, beta-barrel domain"/>
    <property type="match status" value="1"/>
</dbReference>
<evidence type="ECO:0000256" key="1">
    <source>
        <dbReference type="ARBA" id="ARBA00004571"/>
    </source>
</evidence>
<dbReference type="Proteomes" id="UP000505355">
    <property type="component" value="Chromosome"/>
</dbReference>
<evidence type="ECO:0000256" key="7">
    <source>
        <dbReference type="ARBA" id="ARBA00023237"/>
    </source>
</evidence>
<keyword evidence="5 9" id="KW-0798">TonB box</keyword>
<evidence type="ECO:0000313" key="14">
    <source>
        <dbReference type="Proteomes" id="UP000505355"/>
    </source>
</evidence>
<dbReference type="PROSITE" id="PS52016">
    <property type="entry name" value="TONB_DEPENDENT_REC_3"/>
    <property type="match status" value="1"/>
</dbReference>
<protein>
    <submittedName>
        <fullName evidence="13">TonB-dependent receptor</fullName>
    </submittedName>
</protein>
<dbReference type="GO" id="GO:0015344">
    <property type="term" value="F:siderophore uptake transmembrane transporter activity"/>
    <property type="evidence" value="ECO:0007669"/>
    <property type="project" value="TreeGrafter"/>
</dbReference>
<evidence type="ECO:0000313" key="13">
    <source>
        <dbReference type="EMBL" id="QKJ31246.1"/>
    </source>
</evidence>
<reference evidence="13 14" key="1">
    <citation type="submission" date="2020-05" db="EMBL/GenBank/DDBJ databases">
        <title>Mucilaginibacter mali sp. nov.</title>
        <authorList>
            <person name="Kim H.S."/>
            <person name="Lee K.C."/>
            <person name="Suh M.K."/>
            <person name="Kim J.-S."/>
            <person name="Han K.-I."/>
            <person name="Eom M.K."/>
            <person name="Shin Y.K."/>
            <person name="Lee J.-S."/>
        </authorList>
    </citation>
    <scope>NUCLEOTIDE SEQUENCE [LARGE SCALE GENOMIC DNA]</scope>
    <source>
        <strain evidence="13 14">G2-14</strain>
    </source>
</reference>
<dbReference type="GO" id="GO:0009279">
    <property type="term" value="C:cell outer membrane"/>
    <property type="evidence" value="ECO:0007669"/>
    <property type="project" value="UniProtKB-SubCell"/>
</dbReference>
<evidence type="ECO:0000256" key="2">
    <source>
        <dbReference type="ARBA" id="ARBA00022448"/>
    </source>
</evidence>
<gene>
    <name evidence="13" type="ORF">HQ865_16270</name>
</gene>
<organism evidence="13 14">
    <name type="scientific">Mucilaginibacter mali</name>
    <dbReference type="NCBI Taxonomy" id="2740462"/>
    <lineage>
        <taxon>Bacteria</taxon>
        <taxon>Pseudomonadati</taxon>
        <taxon>Bacteroidota</taxon>
        <taxon>Sphingobacteriia</taxon>
        <taxon>Sphingobacteriales</taxon>
        <taxon>Sphingobacteriaceae</taxon>
        <taxon>Mucilaginibacter</taxon>
    </lineage>
</organism>
<dbReference type="EMBL" id="CP054139">
    <property type="protein sequence ID" value="QKJ31246.1"/>
    <property type="molecule type" value="Genomic_DNA"/>
</dbReference>
<feature type="signal peptide" evidence="10">
    <location>
        <begin position="1"/>
        <end position="20"/>
    </location>
</feature>
<dbReference type="InterPro" id="IPR039426">
    <property type="entry name" value="TonB-dep_rcpt-like"/>
</dbReference>
<evidence type="ECO:0000256" key="6">
    <source>
        <dbReference type="ARBA" id="ARBA00023136"/>
    </source>
</evidence>
<comment type="similarity">
    <text evidence="8 9">Belongs to the TonB-dependent receptor family.</text>
</comment>
<dbReference type="InterPro" id="IPR000531">
    <property type="entry name" value="Beta-barrel_TonB"/>
</dbReference>
<dbReference type="Pfam" id="PF00593">
    <property type="entry name" value="TonB_dep_Rec_b-barrel"/>
    <property type="match status" value="1"/>
</dbReference>
<dbReference type="InterPro" id="IPR037066">
    <property type="entry name" value="Plug_dom_sf"/>
</dbReference>
<keyword evidence="4 8" id="KW-0812">Transmembrane</keyword>
<dbReference type="KEGG" id="mmab:HQ865_16270"/>
<evidence type="ECO:0000259" key="12">
    <source>
        <dbReference type="Pfam" id="PF07715"/>
    </source>
</evidence>
<dbReference type="RefSeq" id="WP_173415911.1">
    <property type="nucleotide sequence ID" value="NZ_CP054139.1"/>
</dbReference>
<comment type="subcellular location">
    <subcellularLocation>
        <location evidence="1 8">Cell outer membrane</location>
        <topology evidence="1 8">Multi-pass membrane protein</topology>
    </subcellularLocation>
</comment>
<keyword evidence="3 8" id="KW-1134">Transmembrane beta strand</keyword>
<proteinExistence type="inferred from homology"/>
<feature type="domain" description="TonB-dependent receptor-like beta-barrel" evidence="11">
    <location>
        <begin position="168"/>
        <end position="658"/>
    </location>
</feature>
<dbReference type="InterPro" id="IPR012910">
    <property type="entry name" value="Plug_dom"/>
</dbReference>
<feature type="chain" id="PRO_5028852047" evidence="10">
    <location>
        <begin position="21"/>
        <end position="693"/>
    </location>
</feature>
<keyword evidence="2 8" id="KW-0813">Transport</keyword>
<keyword evidence="7 8" id="KW-0998">Cell outer membrane</keyword>
<name>A0A7D4Q2D7_9SPHI</name>
<dbReference type="InterPro" id="IPR036942">
    <property type="entry name" value="Beta-barrel_TonB_sf"/>
</dbReference>